<dbReference type="Proteomes" id="UP000326924">
    <property type="component" value="Unassembled WGS sequence"/>
</dbReference>
<dbReference type="AlphaFoldDB" id="A0A5J5ECJ9"/>
<comment type="caution">
    <text evidence="3">The sequence shown here is derived from an EMBL/GenBank/DDBJ whole genome shotgun (WGS) entry which is preliminary data.</text>
</comment>
<gene>
    <name evidence="3" type="ORF">FN846DRAFT_914204</name>
</gene>
<feature type="region of interest" description="Disordered" evidence="1">
    <location>
        <begin position="97"/>
        <end position="185"/>
    </location>
</feature>
<feature type="compositionally biased region" description="Gly residues" evidence="1">
    <location>
        <begin position="173"/>
        <end position="182"/>
    </location>
</feature>
<organism evidence="3 4">
    <name type="scientific">Sphaerosporella brunnea</name>
    <dbReference type="NCBI Taxonomy" id="1250544"/>
    <lineage>
        <taxon>Eukaryota</taxon>
        <taxon>Fungi</taxon>
        <taxon>Dikarya</taxon>
        <taxon>Ascomycota</taxon>
        <taxon>Pezizomycotina</taxon>
        <taxon>Pezizomycetes</taxon>
        <taxon>Pezizales</taxon>
        <taxon>Pyronemataceae</taxon>
        <taxon>Sphaerosporella</taxon>
    </lineage>
</organism>
<evidence type="ECO:0008006" key="5">
    <source>
        <dbReference type="Google" id="ProtNLM"/>
    </source>
</evidence>
<feature type="signal peptide" evidence="2">
    <location>
        <begin position="1"/>
        <end position="16"/>
    </location>
</feature>
<evidence type="ECO:0000313" key="4">
    <source>
        <dbReference type="Proteomes" id="UP000326924"/>
    </source>
</evidence>
<name>A0A5J5ECJ9_9PEZI</name>
<evidence type="ECO:0000313" key="3">
    <source>
        <dbReference type="EMBL" id="KAA8893295.1"/>
    </source>
</evidence>
<reference evidence="3 4" key="1">
    <citation type="submission" date="2019-09" db="EMBL/GenBank/DDBJ databases">
        <title>Draft genome of the ectomycorrhizal ascomycete Sphaerosporella brunnea.</title>
        <authorList>
            <consortium name="DOE Joint Genome Institute"/>
            <person name="Benucci G.M."/>
            <person name="Marozzi G."/>
            <person name="Antonielli L."/>
            <person name="Sanchez S."/>
            <person name="Marco P."/>
            <person name="Wang X."/>
            <person name="Falini L.B."/>
            <person name="Barry K."/>
            <person name="Haridas S."/>
            <person name="Lipzen A."/>
            <person name="Labutti K."/>
            <person name="Grigoriev I.V."/>
            <person name="Murat C."/>
            <person name="Martin F."/>
            <person name="Albertini E."/>
            <person name="Donnini D."/>
            <person name="Bonito G."/>
        </authorList>
    </citation>
    <scope>NUCLEOTIDE SEQUENCE [LARGE SCALE GENOMIC DNA]</scope>
    <source>
        <strain evidence="3 4">Sb_GMNB300</strain>
    </source>
</reference>
<dbReference type="EMBL" id="VXIS01000465">
    <property type="protein sequence ID" value="KAA8893295.1"/>
    <property type="molecule type" value="Genomic_DNA"/>
</dbReference>
<dbReference type="InParanoid" id="A0A5J5ECJ9"/>
<keyword evidence="2" id="KW-0732">Signal</keyword>
<sequence>MLHLLLLLLTTQPLCPPPHRSCAALGRPEICCPPAATCKRTEQTLSGVFCCLREHGSACVPAGCPAGTYACAPAAGGACCPWGWRCSVAACVPGGGPSPPGPSSSNSRSGDPRDVDGDGLSGSQDPLEAVARTDGSTGWRAGGETEREAAYKSFTAGTGSSGSTTATGSRQGAVGGGGGGDGRLVVDETGAAVRVRVW</sequence>
<evidence type="ECO:0000256" key="2">
    <source>
        <dbReference type="SAM" id="SignalP"/>
    </source>
</evidence>
<keyword evidence="4" id="KW-1185">Reference proteome</keyword>
<proteinExistence type="predicted"/>
<evidence type="ECO:0000256" key="1">
    <source>
        <dbReference type="SAM" id="MobiDB-lite"/>
    </source>
</evidence>
<protein>
    <recommendedName>
        <fullName evidence="5">Granulins domain-containing protein</fullName>
    </recommendedName>
</protein>
<accession>A0A5J5ECJ9</accession>
<feature type="compositionally biased region" description="Low complexity" evidence="1">
    <location>
        <begin position="155"/>
        <end position="172"/>
    </location>
</feature>
<feature type="chain" id="PRO_5023855024" description="Granulins domain-containing protein" evidence="2">
    <location>
        <begin position="17"/>
        <end position="198"/>
    </location>
</feature>